<sequence>MKQRLTQMTLLVAACVAILAACSTVQPKCTAVEDNAPHHYLMGMKALEENKVATAQEKFERALYCDDGFSIAHAGMAIVSAEKVKAQTDAGFRDVEIERVAEELKKAKKYADGPDQYFDFYASVIRTDTLMKPKGWLVDAEDAYSDGSKLKVDEFNLSYYKGTEALPYFMGVAWLEGMEFQKARDSFGTVLNAKREGKWHEKADKGWKRADKIMRAMGGITVGDIGKTIAPKEKVTRADLAALLIDEMKIEKLLAGRIPVASQAVRTAEFTPADMTSHPFKEEVLTLMKWNVRGMEPKYDETTHAYLFMPSDSVTRGEMALILEDVLIKLTGDEKLATAYFGQERSPFPDVRPSSNLYNAVMNMISRSIMESELTGEFRISEPVDGAEALLAMRMLKQKMNIY</sequence>
<name>C6DZB6_GEOSM</name>
<protein>
    <submittedName>
        <fullName evidence="3">S-layer domain protein</fullName>
    </submittedName>
</protein>
<dbReference type="PROSITE" id="PS51257">
    <property type="entry name" value="PROKAR_LIPOPROTEIN"/>
    <property type="match status" value="1"/>
</dbReference>
<dbReference type="PROSITE" id="PS51272">
    <property type="entry name" value="SLH"/>
    <property type="match status" value="1"/>
</dbReference>
<dbReference type="InterPro" id="IPR001119">
    <property type="entry name" value="SLH_dom"/>
</dbReference>
<evidence type="ECO:0000259" key="2">
    <source>
        <dbReference type="PROSITE" id="PS51272"/>
    </source>
</evidence>
<dbReference type="EMBL" id="CP001661">
    <property type="protein sequence ID" value="ACT18424.1"/>
    <property type="molecule type" value="Genomic_DNA"/>
</dbReference>
<dbReference type="AlphaFoldDB" id="C6DZB6"/>
<evidence type="ECO:0000313" key="3">
    <source>
        <dbReference type="EMBL" id="ACT18424.1"/>
    </source>
</evidence>
<feature type="chain" id="PRO_5002962040" evidence="1">
    <location>
        <begin position="28"/>
        <end position="403"/>
    </location>
</feature>
<dbReference type="KEGG" id="gem:GM21_2376"/>
<organism evidence="3">
    <name type="scientific">Geobacter sp. (strain M21)</name>
    <dbReference type="NCBI Taxonomy" id="443144"/>
    <lineage>
        <taxon>Bacteria</taxon>
        <taxon>Pseudomonadati</taxon>
        <taxon>Thermodesulfobacteriota</taxon>
        <taxon>Desulfuromonadia</taxon>
        <taxon>Geobacterales</taxon>
        <taxon>Geobacteraceae</taxon>
        <taxon>Geobacter</taxon>
    </lineage>
</organism>
<proteinExistence type="predicted"/>
<gene>
    <name evidence="3" type="ordered locus">GM21_2376</name>
</gene>
<dbReference type="HOGENOM" id="CLU_057480_0_0_7"/>
<dbReference type="STRING" id="443144.GM21_2376"/>
<keyword evidence="1" id="KW-0732">Signal</keyword>
<dbReference type="eggNOG" id="COG0457">
    <property type="taxonomic scope" value="Bacteria"/>
</dbReference>
<feature type="signal peptide" evidence="1">
    <location>
        <begin position="1"/>
        <end position="27"/>
    </location>
</feature>
<reference evidence="3" key="1">
    <citation type="submission" date="2009-07" db="EMBL/GenBank/DDBJ databases">
        <title>Complete sequence of Geobacter sp. M21.</title>
        <authorList>
            <consortium name="US DOE Joint Genome Institute"/>
            <person name="Lucas S."/>
            <person name="Copeland A."/>
            <person name="Lapidus A."/>
            <person name="Glavina del Rio T."/>
            <person name="Dalin E."/>
            <person name="Tice H."/>
            <person name="Bruce D."/>
            <person name="Goodwin L."/>
            <person name="Pitluck S."/>
            <person name="Saunders E."/>
            <person name="Brettin T."/>
            <person name="Detter J.C."/>
            <person name="Han C."/>
            <person name="Larimer F."/>
            <person name="Land M."/>
            <person name="Hauser L."/>
            <person name="Kyrpides N."/>
            <person name="Ovchinnikova G."/>
            <person name="Lovley D."/>
        </authorList>
    </citation>
    <scope>NUCLEOTIDE SEQUENCE [LARGE SCALE GENOMIC DNA]</scope>
    <source>
        <strain evidence="3">M21</strain>
    </source>
</reference>
<accession>C6DZB6</accession>
<dbReference type="Pfam" id="PF00395">
    <property type="entry name" value="SLH"/>
    <property type="match status" value="1"/>
</dbReference>
<evidence type="ECO:0000256" key="1">
    <source>
        <dbReference type="SAM" id="SignalP"/>
    </source>
</evidence>
<feature type="domain" description="SLH" evidence="2">
    <location>
        <begin position="267"/>
        <end position="337"/>
    </location>
</feature>
<dbReference type="OrthoDB" id="5446486at2"/>